<reference evidence="3" key="1">
    <citation type="submission" date="2017-12" db="EMBL/GenBank/DDBJ databases">
        <title>Gene loss provides genomic basis for host adaptation in cereal stripe rust fungi.</title>
        <authorList>
            <person name="Xia C."/>
        </authorList>
    </citation>
    <scope>NUCLEOTIDE SEQUENCE [LARGE SCALE GENOMIC DNA]</scope>
    <source>
        <strain evidence="3">93-210</strain>
    </source>
</reference>
<dbReference type="Pfam" id="PF06371">
    <property type="entry name" value="Drf_GBD"/>
    <property type="match status" value="1"/>
</dbReference>
<feature type="region of interest" description="Disordered" evidence="1">
    <location>
        <begin position="96"/>
        <end position="138"/>
    </location>
</feature>
<dbReference type="VEuPathDB" id="FungiDB:PSHT_00204"/>
<protein>
    <recommendedName>
        <fullName evidence="2">Formin GTPase-binding domain-containing protein</fullName>
    </recommendedName>
</protein>
<evidence type="ECO:0000313" key="4">
    <source>
        <dbReference type="Proteomes" id="UP000239156"/>
    </source>
</evidence>
<evidence type="ECO:0000313" key="3">
    <source>
        <dbReference type="EMBL" id="POW08455.1"/>
    </source>
</evidence>
<feature type="domain" description="Formin GTPase-binding" evidence="2">
    <location>
        <begin position="231"/>
        <end position="439"/>
    </location>
</feature>
<organism evidence="3 4">
    <name type="scientific">Puccinia striiformis</name>
    <dbReference type="NCBI Taxonomy" id="27350"/>
    <lineage>
        <taxon>Eukaryota</taxon>
        <taxon>Fungi</taxon>
        <taxon>Dikarya</taxon>
        <taxon>Basidiomycota</taxon>
        <taxon>Pucciniomycotina</taxon>
        <taxon>Pucciniomycetes</taxon>
        <taxon>Pucciniales</taxon>
        <taxon>Pucciniaceae</taxon>
        <taxon>Puccinia</taxon>
    </lineage>
</organism>
<dbReference type="VEuPathDB" id="FungiDB:PSTT_07544"/>
<dbReference type="GO" id="GO:0031267">
    <property type="term" value="F:small GTPase binding"/>
    <property type="evidence" value="ECO:0007669"/>
    <property type="project" value="InterPro"/>
</dbReference>
<feature type="compositionally biased region" description="Polar residues" evidence="1">
    <location>
        <begin position="106"/>
        <end position="117"/>
    </location>
</feature>
<dbReference type="Proteomes" id="UP000239156">
    <property type="component" value="Unassembled WGS sequence"/>
</dbReference>
<dbReference type="Gene3D" id="1.25.10.10">
    <property type="entry name" value="Leucine-rich Repeat Variant"/>
    <property type="match status" value="1"/>
</dbReference>
<evidence type="ECO:0000256" key="1">
    <source>
        <dbReference type="SAM" id="MobiDB-lite"/>
    </source>
</evidence>
<gene>
    <name evidence="3" type="ORF">PSTT_07544</name>
</gene>
<dbReference type="SMART" id="SM01140">
    <property type="entry name" value="Drf_GBD"/>
    <property type="match status" value="1"/>
</dbReference>
<dbReference type="InterPro" id="IPR010473">
    <property type="entry name" value="GTPase-bd"/>
</dbReference>
<dbReference type="PANTHER" id="PTHR47102">
    <property type="entry name" value="PROTEIN BNI1"/>
    <property type="match status" value="1"/>
</dbReference>
<feature type="region of interest" description="Disordered" evidence="1">
    <location>
        <begin position="154"/>
        <end position="194"/>
    </location>
</feature>
<sequence>MKKKRKMAGDPRSSESAKVKLSTIAAKLITGVNQVPAEVARSRWNSNPLQQQQQHSRPFSEQPSRSVTASVFSAAREERLAHKNNQIYHQRSQTHFDIITPPNPPFFNQSPATNSPARSHKSSAPAMMDNRGEEEEDDEIEDIELLQLIANCKTTSTKTKENEPPRPIHHPRHGGKTQPSSPLPSPSKPSSSARPSLLKNFIEASQSTTTKPPIISNPIRDLYLAQPGDQNGKIESEKQRVDREFEKLLDTMQITEAVRIKMRGLDHPVKSSMLKSSTTPNLISLMKKSSNGQQDTGTMTIGHETIEDSSKQEGSAWWAMYLKSHNFRELRASDLKKLRVALRTKPPAWSNEFIGFGGYNALLKRLKELLEIEWREEQHDDQVLYEILRCFKALLLTEPGRKALSSKLPAPFIQLTSLLYSEKKPGDLSTRQVLVEIILGSFDLDAYLKLKPIQSSAIDWTCPIQIESIPGGLIIPNQQDLIIQNNDGSLINCSHQLLKTLIIGPPDLKNANIVDFVAITHRVRPFKTFVNEFIGVLMDYFWVFCHAENQFWDLKKIDQDSIEAPKVPSGMTGGVEYEAMSYCTCLMKYLIVLSLLLLILTSLNKSIKIYSRAVSKGTLRKSSVDYYPMVHLELSRFISIGLDNRFEFPYNILKYLAGYQATSHIFFTTNSSQTSD</sequence>
<dbReference type="InterPro" id="IPR011989">
    <property type="entry name" value="ARM-like"/>
</dbReference>
<dbReference type="PANTHER" id="PTHR47102:SF2">
    <property type="entry name" value="PROTEIN BNI1"/>
    <property type="match status" value="1"/>
</dbReference>
<dbReference type="SUPFAM" id="SSF48371">
    <property type="entry name" value="ARM repeat"/>
    <property type="match status" value="1"/>
</dbReference>
<dbReference type="InterPro" id="IPR016024">
    <property type="entry name" value="ARM-type_fold"/>
</dbReference>
<comment type="caution">
    <text evidence="3">The sequence shown here is derived from an EMBL/GenBank/DDBJ whole genome shotgun (WGS) entry which is preliminary data.</text>
</comment>
<proteinExistence type="predicted"/>
<accession>A0A2S4VG57</accession>
<feature type="compositionally biased region" description="Polar residues" evidence="1">
    <location>
        <begin position="43"/>
        <end position="70"/>
    </location>
</feature>
<dbReference type="InterPro" id="IPR051661">
    <property type="entry name" value="Actin_filament_regulator"/>
</dbReference>
<dbReference type="GO" id="GO:0003779">
    <property type="term" value="F:actin binding"/>
    <property type="evidence" value="ECO:0007669"/>
    <property type="project" value="InterPro"/>
</dbReference>
<dbReference type="GO" id="GO:0030036">
    <property type="term" value="P:actin cytoskeleton organization"/>
    <property type="evidence" value="ECO:0007669"/>
    <property type="project" value="InterPro"/>
</dbReference>
<keyword evidence="4" id="KW-1185">Reference proteome</keyword>
<feature type="region of interest" description="Disordered" evidence="1">
    <location>
        <begin position="41"/>
        <end position="70"/>
    </location>
</feature>
<name>A0A2S4VG57_9BASI</name>
<evidence type="ECO:0000259" key="2">
    <source>
        <dbReference type="SMART" id="SM01140"/>
    </source>
</evidence>
<dbReference type="EMBL" id="PKSL01000064">
    <property type="protein sequence ID" value="POW08455.1"/>
    <property type="molecule type" value="Genomic_DNA"/>
</dbReference>
<dbReference type="AlphaFoldDB" id="A0A2S4VG57"/>